<reference evidence="8" key="1">
    <citation type="submission" date="2019-09" db="EMBL/GenBank/DDBJ databases">
        <title>Antimicrobial potential of Antarctic Bacteria.</title>
        <authorList>
            <person name="Benaud N."/>
            <person name="Edwards R.J."/>
            <person name="Ferrari B.C."/>
        </authorList>
    </citation>
    <scope>NUCLEOTIDE SEQUENCE [LARGE SCALE GENOMIC DNA]</scope>
    <source>
        <strain evidence="8">SPB151</strain>
    </source>
</reference>
<dbReference type="Gene3D" id="3.40.50.150">
    <property type="entry name" value="Vaccinia Virus protein VP39"/>
    <property type="match status" value="1"/>
</dbReference>
<dbReference type="Pfam" id="PF23186">
    <property type="entry name" value="DUF7059"/>
    <property type="match status" value="1"/>
</dbReference>
<reference evidence="7 8" key="2">
    <citation type="journal article" date="2020" name="Microbiol. Resour. Announc.">
        <title>Antarctic desert soil bacteria exhibit high novel natural product potential, evaluated through long-read genome sequencing and comparative genomics.</title>
        <authorList>
            <person name="Benaud N."/>
            <person name="Edwards R.J."/>
            <person name="Amos T.G."/>
            <person name="D'Agostino P.M."/>
            <person name="Gutierrez-Chavez C."/>
            <person name="Montgomery K."/>
            <person name="Nicetic I."/>
            <person name="Ferrari B.C."/>
        </authorList>
    </citation>
    <scope>NUCLEOTIDE SEQUENCE [LARGE SCALE GENOMIC DNA]</scope>
    <source>
        <strain evidence="7 8">SPB151</strain>
    </source>
</reference>
<dbReference type="InterPro" id="IPR055487">
    <property type="entry name" value="DUF7059"/>
</dbReference>
<dbReference type="GO" id="GO:0008757">
    <property type="term" value="F:S-adenosylmethionine-dependent methyltransferase activity"/>
    <property type="evidence" value="ECO:0007669"/>
    <property type="project" value="TreeGrafter"/>
</dbReference>
<dbReference type="PANTHER" id="PTHR45875:SF1">
    <property type="entry name" value="METHYLTRANSFERASE N6AMT1"/>
    <property type="match status" value="1"/>
</dbReference>
<dbReference type="GO" id="GO:0008276">
    <property type="term" value="F:protein methyltransferase activity"/>
    <property type="evidence" value="ECO:0007669"/>
    <property type="project" value="TreeGrafter"/>
</dbReference>
<keyword evidence="2 7" id="KW-0489">Methyltransferase</keyword>
<evidence type="ECO:0000313" key="8">
    <source>
        <dbReference type="Proteomes" id="UP000515563"/>
    </source>
</evidence>
<gene>
    <name evidence="7" type="ORF">F1D05_23540</name>
</gene>
<dbReference type="RefSeq" id="WP_185442503.1">
    <property type="nucleotide sequence ID" value="NZ_CP043661.1"/>
</dbReference>
<accession>A0A7G6X271</accession>
<dbReference type="InterPro" id="IPR052190">
    <property type="entry name" value="Euk-Arch_PrmC-MTase"/>
</dbReference>
<dbReference type="PANTHER" id="PTHR45875">
    <property type="entry name" value="METHYLTRANSFERASE N6AMT1"/>
    <property type="match status" value="1"/>
</dbReference>
<dbReference type="EMBL" id="CP043661">
    <property type="protein sequence ID" value="QNE20336.1"/>
    <property type="molecule type" value="Genomic_DNA"/>
</dbReference>
<name>A0A7G6X271_9ACTN</name>
<evidence type="ECO:0000313" key="7">
    <source>
        <dbReference type="EMBL" id="QNE20336.1"/>
    </source>
</evidence>
<dbReference type="CDD" id="cd02440">
    <property type="entry name" value="AdoMet_MTases"/>
    <property type="match status" value="1"/>
</dbReference>
<dbReference type="InterPro" id="IPR029063">
    <property type="entry name" value="SAM-dependent_MTases_sf"/>
</dbReference>
<keyword evidence="4" id="KW-0949">S-adenosyl-L-methionine</keyword>
<evidence type="ECO:0000256" key="2">
    <source>
        <dbReference type="ARBA" id="ARBA00022603"/>
    </source>
</evidence>
<dbReference type="Proteomes" id="UP000515563">
    <property type="component" value="Chromosome"/>
</dbReference>
<dbReference type="GO" id="GO:0008170">
    <property type="term" value="F:N-methyltransferase activity"/>
    <property type="evidence" value="ECO:0007669"/>
    <property type="project" value="UniProtKB-ARBA"/>
</dbReference>
<dbReference type="PROSITE" id="PS00092">
    <property type="entry name" value="N6_MTASE"/>
    <property type="match status" value="1"/>
</dbReference>
<dbReference type="InterPro" id="IPR002052">
    <property type="entry name" value="DNA_methylase_N6_adenine_CS"/>
</dbReference>
<organism evidence="7 8">
    <name type="scientific">Kribbella qitaiheensis</name>
    <dbReference type="NCBI Taxonomy" id="1544730"/>
    <lineage>
        <taxon>Bacteria</taxon>
        <taxon>Bacillati</taxon>
        <taxon>Actinomycetota</taxon>
        <taxon>Actinomycetes</taxon>
        <taxon>Propionibacteriales</taxon>
        <taxon>Kribbellaceae</taxon>
        <taxon>Kribbella</taxon>
    </lineage>
</organism>
<keyword evidence="8" id="KW-1185">Reference proteome</keyword>
<evidence type="ECO:0000256" key="1">
    <source>
        <dbReference type="ARBA" id="ARBA00006149"/>
    </source>
</evidence>
<comment type="similarity">
    <text evidence="1">Belongs to the eukaryotic/archaeal PrmC-related family.</text>
</comment>
<dbReference type="GO" id="GO:0003676">
    <property type="term" value="F:nucleic acid binding"/>
    <property type="evidence" value="ECO:0007669"/>
    <property type="project" value="InterPro"/>
</dbReference>
<proteinExistence type="inferred from homology"/>
<evidence type="ECO:0000256" key="4">
    <source>
        <dbReference type="ARBA" id="ARBA00022691"/>
    </source>
</evidence>
<dbReference type="GO" id="GO:0035657">
    <property type="term" value="C:eRF1 methyltransferase complex"/>
    <property type="evidence" value="ECO:0007669"/>
    <property type="project" value="TreeGrafter"/>
</dbReference>
<sequence length="477" mass="52564">MDAIAEQLRAEFDVAGYTVEGVAERLSGLASGALGRNETTLAYRETAAGEPIDAMIRLFLLQRTVSAETVRKAFPQTYQELLALGIIVERGGDVVAAVDIRPHAGAERQWWVVADLMPGLDGRREPMRSDYVLGIAPASLSLVNLTVPIKAGKALDVGTGCGIQALHLSDRVDHIVATDVNPRALRLTRWTAALNGIDLDVREGSLYEPVAGERFDLIVSNPPYVIAPPSDGRLTYRETGFAGDAVVEQLVRQAPGQLTEGGWCQLLANWTCIKGEDWRERIAGWTGDRAAWAVQREQLDPAEYVELWLRDAGLHGRPEYTSRYDAWLRWLDEQQVEAIGMGWINLRNLPGSLDAEEWPYEIEQPIGPFVLDRFERREGLPAELTSLHLVVADDVVQETAGQPGAEDPATIVLRRQRGMRRAEQADTVLAGFVGACDGDLSVGQILDALGSLLERDDLHAEYLPKVRNLVLEGFLDY</sequence>
<feature type="domain" description="DUF7059" evidence="6">
    <location>
        <begin position="15"/>
        <end position="97"/>
    </location>
</feature>
<dbReference type="AlphaFoldDB" id="A0A7G6X271"/>
<evidence type="ECO:0000259" key="5">
    <source>
        <dbReference type="Pfam" id="PF05175"/>
    </source>
</evidence>
<dbReference type="Pfam" id="PF05175">
    <property type="entry name" value="MTS"/>
    <property type="match status" value="1"/>
</dbReference>
<dbReference type="SUPFAM" id="SSF53335">
    <property type="entry name" value="S-adenosyl-L-methionine-dependent methyltransferases"/>
    <property type="match status" value="1"/>
</dbReference>
<protein>
    <submittedName>
        <fullName evidence="7">Methyltransferase</fullName>
    </submittedName>
</protein>
<feature type="domain" description="Methyltransferase small" evidence="5">
    <location>
        <begin position="144"/>
        <end position="269"/>
    </location>
</feature>
<dbReference type="InterPro" id="IPR007848">
    <property type="entry name" value="Small_mtfrase_dom"/>
</dbReference>
<evidence type="ECO:0000256" key="3">
    <source>
        <dbReference type="ARBA" id="ARBA00022679"/>
    </source>
</evidence>
<dbReference type="GO" id="GO:0032259">
    <property type="term" value="P:methylation"/>
    <property type="evidence" value="ECO:0007669"/>
    <property type="project" value="UniProtKB-KW"/>
</dbReference>
<keyword evidence="3 7" id="KW-0808">Transferase</keyword>
<evidence type="ECO:0000259" key="6">
    <source>
        <dbReference type="Pfam" id="PF23186"/>
    </source>
</evidence>
<dbReference type="KEGG" id="kqi:F1D05_23540"/>